<evidence type="ECO:0000313" key="3">
    <source>
        <dbReference type="Proteomes" id="UP000664417"/>
    </source>
</evidence>
<dbReference type="RefSeq" id="WP_207861900.1">
    <property type="nucleotide sequence ID" value="NZ_JAFREP010000029.1"/>
</dbReference>
<comment type="caution">
    <text evidence="2">The sequence shown here is derived from an EMBL/GenBank/DDBJ whole genome shotgun (WGS) entry which is preliminary data.</text>
</comment>
<protein>
    <submittedName>
        <fullName evidence="2">Uncharacterized protein</fullName>
    </submittedName>
</protein>
<dbReference type="EMBL" id="JAFREP010000029">
    <property type="protein sequence ID" value="MBO1321928.1"/>
    <property type="molecule type" value="Genomic_DNA"/>
</dbReference>
<reference evidence="2" key="1">
    <citation type="submission" date="2021-03" db="EMBL/GenBank/DDBJ databases">
        <authorList>
            <person name="Wang G."/>
        </authorList>
    </citation>
    <scope>NUCLEOTIDE SEQUENCE</scope>
    <source>
        <strain evidence="2">KCTC 12899</strain>
    </source>
</reference>
<dbReference type="AlphaFoldDB" id="A0A8J7U6Y8"/>
<accession>A0A8J7U6Y8</accession>
<feature type="chain" id="PRO_5035187642" evidence="1">
    <location>
        <begin position="19"/>
        <end position="166"/>
    </location>
</feature>
<feature type="signal peptide" evidence="1">
    <location>
        <begin position="1"/>
        <end position="18"/>
    </location>
</feature>
<sequence length="166" mass="17788">MKLLSTVCLMTLSLSALAGSGQAYLNHFYSATHSARTANQVDGVIYITNISSDPVIVTVTLYNDQGVIISDGDDLAAAGKLKATNAANYSDSSAYFSMKFTLAPNATSQVWVDNPSTAIDYGHGLISWWNEGPEPETALIAHGVMYRSYSGNVGYYSVQVNEGKPF</sequence>
<evidence type="ECO:0000256" key="1">
    <source>
        <dbReference type="SAM" id="SignalP"/>
    </source>
</evidence>
<gene>
    <name evidence="2" type="ORF">J3U88_25835</name>
</gene>
<evidence type="ECO:0000313" key="2">
    <source>
        <dbReference type="EMBL" id="MBO1321928.1"/>
    </source>
</evidence>
<organism evidence="2 3">
    <name type="scientific">Acanthopleuribacter pedis</name>
    <dbReference type="NCBI Taxonomy" id="442870"/>
    <lineage>
        <taxon>Bacteria</taxon>
        <taxon>Pseudomonadati</taxon>
        <taxon>Acidobacteriota</taxon>
        <taxon>Holophagae</taxon>
        <taxon>Acanthopleuribacterales</taxon>
        <taxon>Acanthopleuribacteraceae</taxon>
        <taxon>Acanthopleuribacter</taxon>
    </lineage>
</organism>
<keyword evidence="1" id="KW-0732">Signal</keyword>
<dbReference type="Proteomes" id="UP000664417">
    <property type="component" value="Unassembled WGS sequence"/>
</dbReference>
<name>A0A8J7U6Y8_9BACT</name>
<keyword evidence="3" id="KW-1185">Reference proteome</keyword>
<proteinExistence type="predicted"/>